<feature type="non-terminal residue" evidence="2">
    <location>
        <position position="517"/>
    </location>
</feature>
<evidence type="ECO:0000313" key="3">
    <source>
        <dbReference type="Proteomes" id="UP001189429"/>
    </source>
</evidence>
<gene>
    <name evidence="2" type="ORF">PCOR1329_LOCUS70874</name>
</gene>
<accession>A0ABN9WYR3</accession>
<proteinExistence type="predicted"/>
<dbReference type="EMBL" id="CAUYUJ010019392">
    <property type="protein sequence ID" value="CAK0890769.1"/>
    <property type="molecule type" value="Genomic_DNA"/>
</dbReference>
<sequence length="517" mass="55252">MKIDESFRGWGKHAHKMLITMVWKVTTTAQDGIQAMTFAQEAKVEAKEAEAAAPTVIADVAGVKADAEYLNKKKKEQRTGEVEKQVEDLAADARQIAREEEEGEEKRPTITVGSSPQDTKSDYIIEHVKKSAAGVQDHLGEGGAFAYGGRFATRGTVRFETEHAMIDYLHKPATPKSFEWGARRVYLNREVCRAKEGEVKGKAVRKLARAVIEREGGNSACAKEQIDGGRAAGFLFRRAAKFERAPRAPALGAADDDITAARMPRGGDDDAGVEDAREQVERHRRALPVVGDRKHPDSEYSPICFVQRWQWFCRATGGYGRLEAAGWALEETLEAALGSVGCQPAPARPAPSLPPAWSLLLATPGMPTQVLLGLGCSCVGWSEAAQCCAAAAASRSRGAADDGHSADGLGGHDDLSWQAILATARQEAEGPGGQPGGPAPDVVDLAAGEAAPDKAAGQSPDPMSKARLDLLVRYMASVESRGQDQGTTPQRQKLQRKLLLRMCGGGSEKGLPSAAPK</sequence>
<reference evidence="2" key="1">
    <citation type="submission" date="2023-10" db="EMBL/GenBank/DDBJ databases">
        <authorList>
            <person name="Chen Y."/>
            <person name="Shah S."/>
            <person name="Dougan E. K."/>
            <person name="Thang M."/>
            <person name="Chan C."/>
        </authorList>
    </citation>
    <scope>NUCLEOTIDE SEQUENCE [LARGE SCALE GENOMIC DNA]</scope>
</reference>
<comment type="caution">
    <text evidence="2">The sequence shown here is derived from an EMBL/GenBank/DDBJ whole genome shotgun (WGS) entry which is preliminary data.</text>
</comment>
<keyword evidence="3" id="KW-1185">Reference proteome</keyword>
<organism evidence="2 3">
    <name type="scientific">Prorocentrum cordatum</name>
    <dbReference type="NCBI Taxonomy" id="2364126"/>
    <lineage>
        <taxon>Eukaryota</taxon>
        <taxon>Sar</taxon>
        <taxon>Alveolata</taxon>
        <taxon>Dinophyceae</taxon>
        <taxon>Prorocentrales</taxon>
        <taxon>Prorocentraceae</taxon>
        <taxon>Prorocentrum</taxon>
    </lineage>
</organism>
<name>A0ABN9WYR3_9DINO</name>
<feature type="region of interest" description="Disordered" evidence="1">
    <location>
        <begin position="425"/>
        <end position="444"/>
    </location>
</feature>
<dbReference type="Proteomes" id="UP001189429">
    <property type="component" value="Unassembled WGS sequence"/>
</dbReference>
<feature type="region of interest" description="Disordered" evidence="1">
    <location>
        <begin position="98"/>
        <end position="118"/>
    </location>
</feature>
<protein>
    <submittedName>
        <fullName evidence="2">Uncharacterized protein</fullName>
    </submittedName>
</protein>
<evidence type="ECO:0000313" key="2">
    <source>
        <dbReference type="EMBL" id="CAK0890769.1"/>
    </source>
</evidence>
<evidence type="ECO:0000256" key="1">
    <source>
        <dbReference type="SAM" id="MobiDB-lite"/>
    </source>
</evidence>